<dbReference type="RefSeq" id="WP_136545725.1">
    <property type="nucleotide sequence ID" value="NZ_CP031093.1"/>
</dbReference>
<organism evidence="2 3">
    <name type="scientific">Hydrocarboniclastica marina</name>
    <dbReference type="NCBI Taxonomy" id="2259620"/>
    <lineage>
        <taxon>Bacteria</taxon>
        <taxon>Pseudomonadati</taxon>
        <taxon>Pseudomonadota</taxon>
        <taxon>Gammaproteobacteria</taxon>
        <taxon>Alteromonadales</taxon>
        <taxon>Alteromonadaceae</taxon>
        <taxon>Hydrocarboniclastica</taxon>
    </lineage>
</organism>
<dbReference type="PANTHER" id="PTHR33383">
    <property type="entry name" value="MEMBRANE PROTEIN INSERTION EFFICIENCY FACTOR-RELATED"/>
    <property type="match status" value="1"/>
</dbReference>
<comment type="subcellular location">
    <subcellularLocation>
        <location evidence="1">Cell membrane</location>
        <topology evidence="1">Peripheral membrane protein</topology>
        <orientation evidence="1">Cytoplasmic side</orientation>
    </subcellularLocation>
</comment>
<protein>
    <recommendedName>
        <fullName evidence="1">Putative membrane protein insertion efficiency factor</fullName>
    </recommendedName>
</protein>
<dbReference type="KEGG" id="hmi:soil367_00035"/>
<dbReference type="EMBL" id="CP031093">
    <property type="protein sequence ID" value="QCF24474.1"/>
    <property type="molecule type" value="Genomic_DNA"/>
</dbReference>
<evidence type="ECO:0000256" key="1">
    <source>
        <dbReference type="HAMAP-Rule" id="MF_00386"/>
    </source>
</evidence>
<dbReference type="Proteomes" id="UP000298049">
    <property type="component" value="Chromosome"/>
</dbReference>
<dbReference type="PANTHER" id="PTHR33383:SF1">
    <property type="entry name" value="MEMBRANE PROTEIN INSERTION EFFICIENCY FACTOR-RELATED"/>
    <property type="match status" value="1"/>
</dbReference>
<evidence type="ECO:0000313" key="3">
    <source>
        <dbReference type="Proteomes" id="UP000298049"/>
    </source>
</evidence>
<keyword evidence="1" id="KW-0472">Membrane</keyword>
<keyword evidence="3" id="KW-1185">Reference proteome</keyword>
<dbReference type="SMART" id="SM01234">
    <property type="entry name" value="Haemolytic"/>
    <property type="match status" value="1"/>
</dbReference>
<comment type="similarity">
    <text evidence="1">Belongs to the UPF0161 family.</text>
</comment>
<dbReference type="Pfam" id="PF01809">
    <property type="entry name" value="YidD"/>
    <property type="match status" value="1"/>
</dbReference>
<proteinExistence type="inferred from homology"/>
<comment type="function">
    <text evidence="1">Could be involved in insertion of integral membrane proteins into the membrane.</text>
</comment>
<dbReference type="HAMAP" id="MF_00386">
    <property type="entry name" value="UPF0161_YidD"/>
    <property type="match status" value="1"/>
</dbReference>
<dbReference type="AlphaFoldDB" id="A0A4P7XDL9"/>
<dbReference type="NCBIfam" id="TIGR00278">
    <property type="entry name" value="membrane protein insertion efficiency factor YidD"/>
    <property type="match status" value="1"/>
</dbReference>
<dbReference type="OrthoDB" id="9801753at2"/>
<dbReference type="InterPro" id="IPR002696">
    <property type="entry name" value="Membr_insert_effic_factor_YidD"/>
</dbReference>
<keyword evidence="1" id="KW-1003">Cell membrane</keyword>
<accession>A0A4P7XDL9</accession>
<name>A0A4P7XDL9_9ALTE</name>
<sequence length="94" mass="10675">MRKLLMLLIQAYRYMISPLLPARCRFMPTCSEYAAEAIGRYGARKGGFLALKRVCRCHPWGGYGYDPVPDTCCAGKEEHNTHADRHSSPRQTVQ</sequence>
<dbReference type="GO" id="GO:0005886">
    <property type="term" value="C:plasma membrane"/>
    <property type="evidence" value="ECO:0007669"/>
    <property type="project" value="UniProtKB-SubCell"/>
</dbReference>
<gene>
    <name evidence="2" type="ORF">soil367_00035</name>
</gene>
<reference evidence="2 3" key="1">
    <citation type="submission" date="2018-07" db="EMBL/GenBank/DDBJ databases">
        <title>Marsedoiliclastica nanhaica gen. nov. sp. nov., a novel marine hydrocarbonoclastic bacterium isolated from an in-situ enriched hydrocarbon-degrading consortium in deep-sea sediment.</title>
        <authorList>
            <person name="Dong C."/>
            <person name="Ma T."/>
            <person name="Liu R."/>
            <person name="Shao Z."/>
        </authorList>
    </citation>
    <scope>NUCLEOTIDE SEQUENCE [LARGE SCALE GENOMIC DNA]</scope>
    <source>
        <strain evidence="3">soil36-7</strain>
    </source>
</reference>
<evidence type="ECO:0000313" key="2">
    <source>
        <dbReference type="EMBL" id="QCF24474.1"/>
    </source>
</evidence>